<dbReference type="AlphaFoldDB" id="A0A151TPL5"/>
<protein>
    <submittedName>
        <fullName evidence="1">Copia protein</fullName>
    </submittedName>
</protein>
<name>A0A151TPL5_CAJCA</name>
<accession>A0A151TPL5</accession>
<dbReference type="Gramene" id="C.cajan_22000.t">
    <property type="protein sequence ID" value="C.cajan_22000.t.cds1"/>
    <property type="gene ID" value="C.cajan_22000"/>
</dbReference>
<dbReference type="PANTHER" id="PTHR11439">
    <property type="entry name" value="GAG-POL-RELATED RETROTRANSPOSON"/>
    <property type="match status" value="1"/>
</dbReference>
<sequence length="166" mass="18972">MTKSRMIGYTDSDWAGSIDDMKSTSGYAFSLGSRFFSWASKKQATIAQSTAEVEYIVAAETTSQAIWLQRILEKMSEQQDGPTIIYCDNRSTIAMTKNPVHHQRTKHIAIKYHFIKEAETTKQIQPEYCSTEDQVANIFTKALPRVKFEQLQAMLRVTEICIKEEC</sequence>
<reference evidence="1 2" key="1">
    <citation type="journal article" date="2012" name="Nat. Biotechnol.">
        <title>Draft genome sequence of pigeonpea (Cajanus cajan), an orphan legume crop of resource-poor farmers.</title>
        <authorList>
            <person name="Varshney R.K."/>
            <person name="Chen W."/>
            <person name="Li Y."/>
            <person name="Bharti A.K."/>
            <person name="Saxena R.K."/>
            <person name="Schlueter J.A."/>
            <person name="Donoghue M.T."/>
            <person name="Azam S."/>
            <person name="Fan G."/>
            <person name="Whaley A.M."/>
            <person name="Farmer A.D."/>
            <person name="Sheridan J."/>
            <person name="Iwata A."/>
            <person name="Tuteja R."/>
            <person name="Penmetsa R.V."/>
            <person name="Wu W."/>
            <person name="Upadhyaya H.D."/>
            <person name="Yang S.P."/>
            <person name="Shah T."/>
            <person name="Saxena K.B."/>
            <person name="Michael T."/>
            <person name="McCombie W.R."/>
            <person name="Yang B."/>
            <person name="Zhang G."/>
            <person name="Yang H."/>
            <person name="Wang J."/>
            <person name="Spillane C."/>
            <person name="Cook D.R."/>
            <person name="May G.D."/>
            <person name="Xu X."/>
            <person name="Jackson S.A."/>
        </authorList>
    </citation>
    <scope>NUCLEOTIDE SEQUENCE [LARGE SCALE GENOMIC DNA]</scope>
    <source>
        <strain evidence="2">cv. Asha</strain>
    </source>
</reference>
<dbReference type="EMBL" id="CM003606">
    <property type="protein sequence ID" value="KYP69002.1"/>
    <property type="molecule type" value="Genomic_DNA"/>
</dbReference>
<dbReference type="OMA" id="QIQPEYC"/>
<dbReference type="Proteomes" id="UP000075243">
    <property type="component" value="Chromosome 4"/>
</dbReference>
<proteinExistence type="predicted"/>
<keyword evidence="2" id="KW-1185">Reference proteome</keyword>
<dbReference type="CDD" id="cd09272">
    <property type="entry name" value="RNase_HI_RT_Ty1"/>
    <property type="match status" value="1"/>
</dbReference>
<organism evidence="1 2">
    <name type="scientific">Cajanus cajan</name>
    <name type="common">Pigeon pea</name>
    <name type="synonym">Cajanus indicus</name>
    <dbReference type="NCBI Taxonomy" id="3821"/>
    <lineage>
        <taxon>Eukaryota</taxon>
        <taxon>Viridiplantae</taxon>
        <taxon>Streptophyta</taxon>
        <taxon>Embryophyta</taxon>
        <taxon>Tracheophyta</taxon>
        <taxon>Spermatophyta</taxon>
        <taxon>Magnoliopsida</taxon>
        <taxon>eudicotyledons</taxon>
        <taxon>Gunneridae</taxon>
        <taxon>Pentapetalae</taxon>
        <taxon>rosids</taxon>
        <taxon>fabids</taxon>
        <taxon>Fabales</taxon>
        <taxon>Fabaceae</taxon>
        <taxon>Papilionoideae</taxon>
        <taxon>50 kb inversion clade</taxon>
        <taxon>NPAAA clade</taxon>
        <taxon>indigoferoid/millettioid clade</taxon>
        <taxon>Phaseoleae</taxon>
        <taxon>Cajanus</taxon>
    </lineage>
</organism>
<evidence type="ECO:0000313" key="2">
    <source>
        <dbReference type="Proteomes" id="UP000075243"/>
    </source>
</evidence>
<dbReference type="PANTHER" id="PTHR11439:SF502">
    <property type="entry name" value="SECRETED RXLR EFFECTOR PROTEIN 161-LIKE"/>
    <property type="match status" value="1"/>
</dbReference>
<evidence type="ECO:0000313" key="1">
    <source>
        <dbReference type="EMBL" id="KYP69002.1"/>
    </source>
</evidence>
<gene>
    <name evidence="1" type="ORF">KK1_022652</name>
</gene>